<feature type="binding site" evidence="5">
    <location>
        <position position="58"/>
    </location>
    <ligand>
        <name>substrate</name>
    </ligand>
</feature>
<dbReference type="FunFam" id="3.40.50.720:FF:000093">
    <property type="entry name" value="Erythronate-4-phosphate dehydrogenase"/>
    <property type="match status" value="1"/>
</dbReference>
<dbReference type="EMBL" id="CP016303">
    <property type="protein sequence ID" value="ASX25678.1"/>
    <property type="molecule type" value="Genomic_DNA"/>
</dbReference>
<accession>A0A249DVV7</accession>
<dbReference type="SUPFAM" id="SSF51735">
    <property type="entry name" value="NAD(P)-binding Rossmann-fold domains"/>
    <property type="match status" value="1"/>
</dbReference>
<keyword evidence="1 5" id="KW-0963">Cytoplasm</keyword>
<dbReference type="PANTHER" id="PTHR42938:SF9">
    <property type="entry name" value="FORMATE DEHYDROGENASE 1"/>
    <property type="match status" value="1"/>
</dbReference>
<evidence type="ECO:0000259" key="6">
    <source>
        <dbReference type="Pfam" id="PF00389"/>
    </source>
</evidence>
<feature type="domain" description="Erythronate-4-phosphate dehydrogenase dimerisation" evidence="8">
    <location>
        <begin position="285"/>
        <end position="365"/>
    </location>
</feature>
<dbReference type="RefSeq" id="WP_016856847.1">
    <property type="nucleotide sequence ID" value="NZ_CP016303.1"/>
</dbReference>
<dbReference type="GO" id="GO:0033711">
    <property type="term" value="F:4-phosphoerythronate dehydrogenase activity"/>
    <property type="evidence" value="ECO:0007669"/>
    <property type="project" value="UniProtKB-EC"/>
</dbReference>
<reference evidence="10" key="1">
    <citation type="submission" date="2016-06" db="EMBL/GenBank/DDBJ databases">
        <authorList>
            <person name="Chen W."/>
            <person name="Hasegawa D.K."/>
        </authorList>
    </citation>
    <scope>NUCLEOTIDE SEQUENCE [LARGE SCALE GENOMIC DNA]</scope>
    <source>
        <strain evidence="10">MEAM1</strain>
    </source>
</reference>
<feature type="binding site" evidence="5">
    <location>
        <position position="171"/>
    </location>
    <ligand>
        <name>NAD(+)</name>
        <dbReference type="ChEBI" id="CHEBI:57540"/>
    </ligand>
</feature>
<dbReference type="PROSITE" id="PS00065">
    <property type="entry name" value="D_2_HYDROXYACID_DH_1"/>
    <property type="match status" value="1"/>
</dbReference>
<dbReference type="Pfam" id="PF00389">
    <property type="entry name" value="2-Hacid_dh"/>
    <property type="match status" value="1"/>
</dbReference>
<keyword evidence="4 5" id="KW-0664">Pyridoxine biosynthesis</keyword>
<evidence type="ECO:0000256" key="2">
    <source>
        <dbReference type="ARBA" id="ARBA00023002"/>
    </source>
</evidence>
<feature type="binding site" evidence="5">
    <location>
        <position position="37"/>
    </location>
    <ligand>
        <name>substrate</name>
    </ligand>
</feature>
<dbReference type="Pfam" id="PF02826">
    <property type="entry name" value="2-Hacid_dh_C"/>
    <property type="match status" value="1"/>
</dbReference>
<dbReference type="GO" id="GO:0051287">
    <property type="term" value="F:NAD binding"/>
    <property type="evidence" value="ECO:0007669"/>
    <property type="project" value="InterPro"/>
</dbReference>
<feature type="binding site" evidence="5">
    <location>
        <position position="253"/>
    </location>
    <ligand>
        <name>NAD(+)</name>
        <dbReference type="ChEBI" id="CHEBI:57540"/>
    </ligand>
</feature>
<feature type="binding site" evidence="5">
    <location>
        <position position="254"/>
    </location>
    <ligand>
        <name>substrate</name>
    </ligand>
</feature>
<dbReference type="Proteomes" id="UP000216438">
    <property type="component" value="Chromosome"/>
</dbReference>
<dbReference type="GO" id="GO:0005829">
    <property type="term" value="C:cytosol"/>
    <property type="evidence" value="ECO:0007669"/>
    <property type="project" value="TreeGrafter"/>
</dbReference>
<dbReference type="InterPro" id="IPR038251">
    <property type="entry name" value="PdxB_dimer_sf"/>
</dbReference>
<dbReference type="EC" id="1.1.1.290" evidence="5"/>
<sequence>MPYAETLFQRMGEVQLIRGREITRESLQQTDALMVRSVTPVGSELLHGTPIQFVGSATAGTDHIDISWLNQQKIHFSSAAGCNAIAVVEYVFSALFVMSERQGFCLQDKTVGIIGVGHIGSLLYQRLNALGVRTLLCDPPRASQNPVDDPILKFWPFETLVNQADILTFHTPLNETGLYKTLHLVDDDVLTALPENKILINTCRGKVIDNSALLKALERKKKLRVVLDVWDPEPEICLKLLALVDIGTPHIAGYTLEGKARGTLQIFSAFSQFLNQPQTIDLNALLASADFNLIQLNAQMNPGRLKQLIHLVYDVRRDDALLRKKAGIKGGFDSLRKHYQERREWSSCCIESHHLESRSLLQKLGFSVSSL</sequence>
<keyword evidence="3 5" id="KW-0520">NAD</keyword>
<comment type="subunit">
    <text evidence="5">Homodimer.</text>
</comment>
<feature type="domain" description="D-isomer specific 2-hydroxyacid dehydrogenase catalytic" evidence="6">
    <location>
        <begin position="5"/>
        <end position="276"/>
    </location>
</feature>
<evidence type="ECO:0000259" key="7">
    <source>
        <dbReference type="Pfam" id="PF02826"/>
    </source>
</evidence>
<evidence type="ECO:0000256" key="1">
    <source>
        <dbReference type="ARBA" id="ARBA00022490"/>
    </source>
</evidence>
<dbReference type="CDD" id="cd12158">
    <property type="entry name" value="ErythrP_dh"/>
    <property type="match status" value="1"/>
</dbReference>
<dbReference type="InterPro" id="IPR006139">
    <property type="entry name" value="D-isomer_2_OHA_DH_cat_dom"/>
</dbReference>
<dbReference type="UniPathway" id="UPA00244">
    <property type="reaction ID" value="UER00310"/>
</dbReference>
<name>A0A249DVV7_9ENTR</name>
<feature type="active site" description="Proton donor" evidence="5">
    <location>
        <position position="250"/>
    </location>
</feature>
<dbReference type="Gene3D" id="3.30.1370.170">
    <property type="match status" value="1"/>
</dbReference>
<evidence type="ECO:0000256" key="3">
    <source>
        <dbReference type="ARBA" id="ARBA00023027"/>
    </source>
</evidence>
<dbReference type="InterPro" id="IPR024531">
    <property type="entry name" value="Erythronate-4-P_DHase_dimer"/>
</dbReference>
<dbReference type="HAMAP" id="MF_01825">
    <property type="entry name" value="PdxB"/>
    <property type="match status" value="1"/>
</dbReference>
<evidence type="ECO:0000256" key="5">
    <source>
        <dbReference type="HAMAP-Rule" id="MF_01825"/>
    </source>
</evidence>
<feature type="binding site" evidence="5">
    <location>
        <position position="138"/>
    </location>
    <ligand>
        <name>NAD(+)</name>
        <dbReference type="ChEBI" id="CHEBI:57540"/>
    </ligand>
</feature>
<dbReference type="SUPFAM" id="SSF52283">
    <property type="entry name" value="Formate/glycerate dehydrogenase catalytic domain-like"/>
    <property type="match status" value="1"/>
</dbReference>
<feature type="binding site" evidence="5">
    <location>
        <position position="228"/>
    </location>
    <ligand>
        <name>NAD(+)</name>
        <dbReference type="ChEBI" id="CHEBI:57540"/>
    </ligand>
</feature>
<dbReference type="PANTHER" id="PTHR42938">
    <property type="entry name" value="FORMATE DEHYDROGENASE 1"/>
    <property type="match status" value="1"/>
</dbReference>
<feature type="domain" description="D-isomer specific 2-hydroxyacid dehydrogenase NAD-binding" evidence="7">
    <location>
        <begin position="100"/>
        <end position="252"/>
    </location>
</feature>
<dbReference type="OrthoDB" id="9770208at2"/>
<proteinExistence type="inferred from homology"/>
<dbReference type="InterPro" id="IPR029752">
    <property type="entry name" value="D-isomer_DH_CS1"/>
</dbReference>
<protein>
    <recommendedName>
        <fullName evidence="5">Erythronate-4-phosphate dehydrogenase</fullName>
        <ecNumber evidence="5">1.1.1.290</ecNumber>
    </recommendedName>
</protein>
<comment type="caution">
    <text evidence="5">Lacks conserved residue(s) required for the propagation of feature annotation.</text>
</comment>
<reference evidence="9 10" key="2">
    <citation type="submission" date="2017-09" db="EMBL/GenBank/DDBJ databases">
        <title>The genome of whitefly Bemisia tabaci, a global crop pest, provides novel insights into virus transmission, host adaptation and insecticide resistance.</title>
        <authorList>
            <person name="Kaur N."/>
            <person name="Kliot A."/>
            <person name="Pinheiro P.V."/>
            <person name="Luan J."/>
            <person name="Zheng Y."/>
            <person name="Liu W."/>
            <person name="Sun H."/>
            <person name="Yang X."/>
            <person name="Xu Y."/>
            <person name="Luo Y."/>
            <person name="Kruse A."/>
            <person name="Fisher T.W."/>
            <person name="Nelson D.R."/>
            <person name="Elimelech M."/>
            <person name="MacCoss M."/>
            <person name="Johnson R."/>
            <person name="Cohen E."/>
            <person name="Hunter W.B."/>
            <person name="Brown J.K."/>
            <person name="Jander G."/>
            <person name="Cilia M."/>
            <person name="Douglas A.E."/>
            <person name="Ghanim M."/>
            <person name="Simmons A.M."/>
            <person name="Wintermantel W.M."/>
            <person name="Ling K.-S."/>
            <person name="Fei Z."/>
        </authorList>
    </citation>
    <scope>NUCLEOTIDE SEQUENCE [LARGE SCALE GENOMIC DNA]</scope>
    <source>
        <strain evidence="9 10">MEAM1</strain>
    </source>
</reference>
<dbReference type="GO" id="GO:0046983">
    <property type="term" value="F:protein dimerization activity"/>
    <property type="evidence" value="ECO:0007669"/>
    <property type="project" value="InterPro"/>
</dbReference>
<dbReference type="InterPro" id="IPR029753">
    <property type="entry name" value="D-isomer_DH_CS"/>
</dbReference>
<evidence type="ECO:0000259" key="8">
    <source>
        <dbReference type="Pfam" id="PF11890"/>
    </source>
</evidence>
<dbReference type="InterPro" id="IPR006140">
    <property type="entry name" value="D-isomer_DH_NAD-bd"/>
</dbReference>
<dbReference type="Gene3D" id="3.40.50.720">
    <property type="entry name" value="NAD(P)-binding Rossmann-like Domain"/>
    <property type="match status" value="2"/>
</dbReference>
<dbReference type="GO" id="GO:0008615">
    <property type="term" value="P:pyridoxine biosynthetic process"/>
    <property type="evidence" value="ECO:0007669"/>
    <property type="project" value="UniProtKB-UniRule"/>
</dbReference>
<evidence type="ECO:0000256" key="4">
    <source>
        <dbReference type="ARBA" id="ARBA00023096"/>
    </source>
</evidence>
<dbReference type="Pfam" id="PF11890">
    <property type="entry name" value="DUF3410"/>
    <property type="match status" value="1"/>
</dbReference>
<dbReference type="GO" id="GO:0036001">
    <property type="term" value="P:'de novo' pyridoxal 5'-phosphate biosynthetic process"/>
    <property type="evidence" value="ECO:0007669"/>
    <property type="project" value="TreeGrafter"/>
</dbReference>
<comment type="catalytic activity">
    <reaction evidence="5">
        <text>4-phospho-D-erythronate + NAD(+) = (R)-3-hydroxy-2-oxo-4-phosphooxybutanoate + NADH + H(+)</text>
        <dbReference type="Rhea" id="RHEA:18829"/>
        <dbReference type="ChEBI" id="CHEBI:15378"/>
        <dbReference type="ChEBI" id="CHEBI:57540"/>
        <dbReference type="ChEBI" id="CHEBI:57945"/>
        <dbReference type="ChEBI" id="CHEBI:58538"/>
        <dbReference type="ChEBI" id="CHEBI:58766"/>
        <dbReference type="EC" id="1.1.1.290"/>
    </reaction>
</comment>
<dbReference type="AlphaFoldDB" id="A0A249DVV7"/>
<feature type="active site" evidence="5">
    <location>
        <position position="204"/>
    </location>
</feature>
<comment type="subcellular location">
    <subcellularLocation>
        <location evidence="5">Cytoplasm</location>
    </subcellularLocation>
</comment>
<comment type="pathway">
    <text evidence="5">Cofactor biosynthesis; pyridoxine 5'-phosphate biosynthesis; pyridoxine 5'-phosphate from D-erythrose 4-phosphate: step 2/5.</text>
</comment>
<keyword evidence="2 5" id="KW-0560">Oxidoreductase</keyword>
<dbReference type="InterPro" id="IPR036291">
    <property type="entry name" value="NAD(P)-bd_dom_sf"/>
</dbReference>
<organism evidence="9 10">
    <name type="scientific">Candidatus Hamiltonella defensa</name>
    <name type="common">Bemisia tabaci</name>
    <dbReference type="NCBI Taxonomy" id="672795"/>
    <lineage>
        <taxon>Bacteria</taxon>
        <taxon>Pseudomonadati</taxon>
        <taxon>Pseudomonadota</taxon>
        <taxon>Gammaproteobacteria</taxon>
        <taxon>Enterobacterales</taxon>
        <taxon>Enterobacteriaceae</taxon>
        <taxon>aphid secondary symbionts</taxon>
        <taxon>Candidatus Williamhamiltonella</taxon>
    </lineage>
</organism>
<dbReference type="PROSITE" id="PS00671">
    <property type="entry name" value="D_2_HYDROXYACID_DH_3"/>
    <property type="match status" value="1"/>
</dbReference>
<dbReference type="InterPro" id="IPR020921">
    <property type="entry name" value="Erythronate-4-P_DHase"/>
</dbReference>
<feature type="active site" evidence="5">
    <location>
        <position position="233"/>
    </location>
</feature>
<comment type="function">
    <text evidence="5">Catalyzes the oxidation of erythronate-4-phosphate to 3-hydroxy-2-oxo-4-phosphonooxybutanoate.</text>
</comment>
<comment type="similarity">
    <text evidence="5">Belongs to the D-isomer specific 2-hydroxyacid dehydrogenase family. PdxB subfamily.</text>
</comment>
<evidence type="ECO:0000313" key="9">
    <source>
        <dbReference type="EMBL" id="ASX25678.1"/>
    </source>
</evidence>
<evidence type="ECO:0000313" key="10">
    <source>
        <dbReference type="Proteomes" id="UP000216438"/>
    </source>
</evidence>
<gene>
    <name evidence="5" type="primary">pdxB</name>
    <name evidence="9" type="ORF">BA171_00380</name>
</gene>